<dbReference type="Proteomes" id="UP000035682">
    <property type="component" value="Unplaced"/>
</dbReference>
<dbReference type="EMBL" id="LN609411">
    <property type="protein sequence ID" value="CEF61554.1"/>
    <property type="molecule type" value="Genomic_DNA"/>
</dbReference>
<keyword evidence="1" id="KW-0378">Hydrolase</keyword>
<keyword evidence="1" id="KW-0067">ATP-binding</keyword>
<evidence type="ECO:0000313" key="4">
    <source>
        <dbReference type="WormBase" id="SRAE_0000067500"/>
    </source>
</evidence>
<name>A0A090L245_STRRB</name>
<reference evidence="2" key="2">
    <citation type="submission" date="2014-09" db="EMBL/GenBank/DDBJ databases">
        <authorList>
            <person name="Martin A.A."/>
        </authorList>
    </citation>
    <scope>NUCLEOTIDE SEQUENCE</scope>
    <source>
        <strain evidence="2">ED321</strain>
    </source>
</reference>
<reference evidence="3" key="3">
    <citation type="submission" date="2020-12" db="UniProtKB">
        <authorList>
            <consortium name="WormBaseParasite"/>
        </authorList>
    </citation>
    <scope>IDENTIFICATION</scope>
</reference>
<evidence type="ECO:0000313" key="3">
    <source>
        <dbReference type="WBParaSite" id="SRAE_0000067500.1"/>
    </source>
</evidence>
<dbReference type="GO" id="GO:0016787">
    <property type="term" value="F:hydrolase activity"/>
    <property type="evidence" value="ECO:0007669"/>
    <property type="project" value="UniProtKB-KW"/>
</dbReference>
<dbReference type="AlphaFoldDB" id="A0A090L245"/>
<accession>A0A090L245</accession>
<keyword evidence="1" id="KW-0547">Nucleotide-binding</keyword>
<evidence type="ECO:0000313" key="2">
    <source>
        <dbReference type="Proteomes" id="UP000035682"/>
    </source>
</evidence>
<dbReference type="OrthoDB" id="10056572at2759"/>
<dbReference type="PANTHER" id="PTHR10492">
    <property type="match status" value="1"/>
</dbReference>
<dbReference type="CTD" id="36373922"/>
<dbReference type="RefSeq" id="XP_024500763.1">
    <property type="nucleotide sequence ID" value="XM_024646598.1"/>
</dbReference>
<dbReference type="SUPFAM" id="SSF52540">
    <property type="entry name" value="P-loop containing nucleoside triphosphate hydrolases"/>
    <property type="match status" value="1"/>
</dbReference>
<keyword evidence="2" id="KW-1185">Reference proteome</keyword>
<proteinExistence type="predicted"/>
<protein>
    <submittedName>
        <fullName evidence="3">ATP-dependent DNA helicase</fullName>
    </submittedName>
    <submittedName>
        <fullName evidence="1">DNA helicase Pif1 like family and P-loop containing nucleoside triphosphate hydrolase domain-containing protein</fullName>
    </submittedName>
</protein>
<organism evidence="1">
    <name type="scientific">Strongyloides ratti</name>
    <name type="common">Parasitic roundworm</name>
    <dbReference type="NCBI Taxonomy" id="34506"/>
    <lineage>
        <taxon>Eukaryota</taxon>
        <taxon>Metazoa</taxon>
        <taxon>Ecdysozoa</taxon>
        <taxon>Nematoda</taxon>
        <taxon>Chromadorea</taxon>
        <taxon>Rhabditida</taxon>
        <taxon>Tylenchina</taxon>
        <taxon>Panagrolaimomorpha</taxon>
        <taxon>Strongyloidoidea</taxon>
        <taxon>Strongyloididae</taxon>
        <taxon>Strongyloides</taxon>
    </lineage>
</organism>
<dbReference type="GO" id="GO:0004386">
    <property type="term" value="F:helicase activity"/>
    <property type="evidence" value="ECO:0007669"/>
    <property type="project" value="UniProtKB-KW"/>
</dbReference>
<evidence type="ECO:0000313" key="1">
    <source>
        <dbReference type="EMBL" id="CEF61554.1"/>
    </source>
</evidence>
<sequence>MIEEPAGTGKTYVYQLISKYLKTEGKTYVNLATTDRFQLRSASAIFIDKISMLSAKQLAYIYMALKHNTKVFKKSFGDGRFDNHKFVTLPHEIVFEESDDQFIEHVFGKRRNNFSVKYKNTAILATTNNMVNDINEKILNKYFNSKNQTTHYSVDNLYFENKFENCAYKLEVTTELLNTFNSSGYPLHEIILAKNCILICLRNLNIKE</sequence>
<dbReference type="GeneID" id="36373922"/>
<keyword evidence="1" id="KW-0347">Helicase</keyword>
<dbReference type="InterPro" id="IPR027417">
    <property type="entry name" value="P-loop_NTPase"/>
</dbReference>
<dbReference type="WBParaSite" id="SRAE_0000067500.1">
    <property type="protein sequence ID" value="SRAE_0000067500.1"/>
    <property type="gene ID" value="WBGene00256424"/>
</dbReference>
<gene>
    <name evidence="1 3 4" type="ORF">SRAE_0000067500</name>
</gene>
<dbReference type="WormBase" id="SRAE_0000067500">
    <property type="protein sequence ID" value="SRP00887"/>
    <property type="gene ID" value="WBGene00256424"/>
</dbReference>
<reference evidence="1" key="1">
    <citation type="submission" date="2014-09" db="EMBL/GenBank/DDBJ databases">
        <authorList>
            <person name="Aslett A.Martin."/>
        </authorList>
    </citation>
    <scope>NUCLEOTIDE SEQUENCE</scope>
    <source>
        <strain evidence="1">ED321 Heterogonic</strain>
    </source>
</reference>